<dbReference type="Proteomes" id="UP001141619">
    <property type="component" value="Unassembled WGS sequence"/>
</dbReference>
<proteinExistence type="inferred from homology"/>
<dbReference type="InterPro" id="IPR008972">
    <property type="entry name" value="Cupredoxin"/>
</dbReference>
<comment type="subcellular location">
    <subcellularLocation>
        <location evidence="1">Cell membrane</location>
        <topology evidence="1">Multi-pass membrane protein</topology>
    </subcellularLocation>
</comment>
<dbReference type="Pfam" id="PF00116">
    <property type="entry name" value="COX2"/>
    <property type="match status" value="1"/>
</dbReference>
<dbReference type="AlphaFoldDB" id="A0A9X3Z6R2"/>
<dbReference type="GO" id="GO:0005507">
    <property type="term" value="F:copper ion binding"/>
    <property type="evidence" value="ECO:0007669"/>
    <property type="project" value="InterPro"/>
</dbReference>
<evidence type="ECO:0000259" key="18">
    <source>
        <dbReference type="PROSITE" id="PS50999"/>
    </source>
</evidence>
<keyword evidence="20" id="KW-1185">Reference proteome</keyword>
<sequence>MASSVLLLGGCERGGLIDPQGPIGHNELKLMINSVEIMLVIIIPVIIMTLWFAWWYRASNTKARYLPEWAYSGRVEFVVWSIPILTIMFLGGIAWVSSHDLDPMTPLPSHEEPLDVRVVALDWKWLFIYPDQGVASVNELVIPEGVPVHFSLTASNVMNSFFVPQLGSMIYAMPGMRTQLYLQADKPGEYHGLSTNFSGDGFAGMKFKVHSVSYEQFTDWVDKARGTGRALDAAEYQLLVQQSEEVKPFTYHSVSPDLFDDIVTKKLAPGPGPKWQPGALGARPAEK</sequence>
<dbReference type="InterPro" id="IPR045187">
    <property type="entry name" value="CcO_II"/>
</dbReference>
<evidence type="ECO:0000256" key="15">
    <source>
        <dbReference type="SAM" id="MobiDB-lite"/>
    </source>
</evidence>
<feature type="transmembrane region" description="Helical" evidence="16">
    <location>
        <begin position="37"/>
        <end position="56"/>
    </location>
</feature>
<keyword evidence="9 16" id="KW-1133">Transmembrane helix</keyword>
<gene>
    <name evidence="19" type="primary">cyoA</name>
    <name evidence="19" type="ORF">NYP16_04810</name>
</gene>
<dbReference type="Pfam" id="PF06481">
    <property type="entry name" value="COX_ARM"/>
    <property type="match status" value="1"/>
</dbReference>
<name>A0A9X3Z6R2_9PROT</name>
<evidence type="ECO:0000256" key="14">
    <source>
        <dbReference type="PIRNR" id="PIRNR000292"/>
    </source>
</evidence>
<evidence type="ECO:0000256" key="5">
    <source>
        <dbReference type="ARBA" id="ARBA00022660"/>
    </source>
</evidence>
<dbReference type="GO" id="GO:0042773">
    <property type="term" value="P:ATP synthesis coupled electron transport"/>
    <property type="evidence" value="ECO:0007669"/>
    <property type="project" value="TreeGrafter"/>
</dbReference>
<keyword evidence="4 14" id="KW-1003">Cell membrane</keyword>
<evidence type="ECO:0000256" key="12">
    <source>
        <dbReference type="ARBA" id="ARBA00023139"/>
    </source>
</evidence>
<dbReference type="PROSITE" id="PS50999">
    <property type="entry name" value="COX2_TM"/>
    <property type="match status" value="1"/>
</dbReference>
<dbReference type="InterPro" id="IPR011759">
    <property type="entry name" value="Cyt_c_oxidase_su2_TM_dom"/>
</dbReference>
<dbReference type="PANTHER" id="PTHR22888:SF18">
    <property type="entry name" value="CYTOCHROME BO(3) UBIQUINOL OXIDASE SUBUNIT 2"/>
    <property type="match status" value="1"/>
</dbReference>
<dbReference type="Gene3D" id="2.60.40.420">
    <property type="entry name" value="Cupredoxins - blue copper proteins"/>
    <property type="match status" value="1"/>
</dbReference>
<dbReference type="Gene3D" id="1.10.287.90">
    <property type="match status" value="1"/>
</dbReference>
<evidence type="ECO:0000256" key="2">
    <source>
        <dbReference type="ARBA" id="ARBA00007866"/>
    </source>
</evidence>
<dbReference type="InterPro" id="IPR036257">
    <property type="entry name" value="Cyt_c_oxidase_su2_TM_sf"/>
</dbReference>
<feature type="domain" description="Cytochrome oxidase subunit II copper A binding" evidence="17">
    <location>
        <begin position="111"/>
        <end position="223"/>
    </location>
</feature>
<keyword evidence="12" id="KW-0564">Palmitate</keyword>
<evidence type="ECO:0000256" key="9">
    <source>
        <dbReference type="ARBA" id="ARBA00022989"/>
    </source>
</evidence>
<keyword evidence="3 14" id="KW-0813">Transport</keyword>
<dbReference type="NCBIfam" id="TIGR01433">
    <property type="entry name" value="CyoA"/>
    <property type="match status" value="1"/>
</dbReference>
<organism evidence="19 20">
    <name type="scientific">Govanella unica</name>
    <dbReference type="NCBI Taxonomy" id="2975056"/>
    <lineage>
        <taxon>Bacteria</taxon>
        <taxon>Pseudomonadati</taxon>
        <taxon>Pseudomonadota</taxon>
        <taxon>Alphaproteobacteria</taxon>
        <taxon>Emcibacterales</taxon>
        <taxon>Govanellaceae</taxon>
        <taxon>Govanella</taxon>
    </lineage>
</organism>
<evidence type="ECO:0000313" key="19">
    <source>
        <dbReference type="EMBL" id="MDA5193278.1"/>
    </source>
</evidence>
<keyword evidence="8 14" id="KW-0249">Electron transport</keyword>
<dbReference type="RefSeq" id="WP_274942971.1">
    <property type="nucleotide sequence ID" value="NZ_JANWOI010000001.1"/>
</dbReference>
<evidence type="ECO:0000259" key="17">
    <source>
        <dbReference type="PROSITE" id="PS50857"/>
    </source>
</evidence>
<evidence type="ECO:0000256" key="11">
    <source>
        <dbReference type="ARBA" id="ARBA00023136"/>
    </source>
</evidence>
<dbReference type="InterPro" id="IPR002429">
    <property type="entry name" value="CcO_II-like_C"/>
</dbReference>
<dbReference type="PROSITE" id="PS50857">
    <property type="entry name" value="COX2_CUA"/>
    <property type="match status" value="1"/>
</dbReference>
<evidence type="ECO:0000256" key="1">
    <source>
        <dbReference type="ARBA" id="ARBA00004651"/>
    </source>
</evidence>
<dbReference type="PIRSF" id="PIRSF000292">
    <property type="entry name" value="Ubi_od_II"/>
    <property type="match status" value="1"/>
</dbReference>
<dbReference type="GO" id="GO:0004129">
    <property type="term" value="F:cytochrome-c oxidase activity"/>
    <property type="evidence" value="ECO:0007669"/>
    <property type="project" value="UniProtKB-UniRule"/>
</dbReference>
<dbReference type="GO" id="GO:0016682">
    <property type="term" value="F:oxidoreductase activity, acting on diphenols and related substances as donors, oxygen as acceptor"/>
    <property type="evidence" value="ECO:0007669"/>
    <property type="project" value="InterPro"/>
</dbReference>
<evidence type="ECO:0000256" key="13">
    <source>
        <dbReference type="ARBA" id="ARBA00023288"/>
    </source>
</evidence>
<dbReference type="InterPro" id="IPR010514">
    <property type="entry name" value="COX_ARM"/>
</dbReference>
<dbReference type="GO" id="GO:0005886">
    <property type="term" value="C:plasma membrane"/>
    <property type="evidence" value="ECO:0007669"/>
    <property type="project" value="UniProtKB-SubCell"/>
</dbReference>
<dbReference type="GO" id="GO:0009486">
    <property type="term" value="F:cytochrome bo3 ubiquinol oxidase activity"/>
    <property type="evidence" value="ECO:0007669"/>
    <property type="project" value="InterPro"/>
</dbReference>
<feature type="region of interest" description="Disordered" evidence="15">
    <location>
        <begin position="268"/>
        <end position="287"/>
    </location>
</feature>
<evidence type="ECO:0000256" key="10">
    <source>
        <dbReference type="ARBA" id="ARBA00023002"/>
    </source>
</evidence>
<dbReference type="SUPFAM" id="SSF81464">
    <property type="entry name" value="Cytochrome c oxidase subunit II-like, transmembrane region"/>
    <property type="match status" value="1"/>
</dbReference>
<evidence type="ECO:0000256" key="3">
    <source>
        <dbReference type="ARBA" id="ARBA00022448"/>
    </source>
</evidence>
<evidence type="ECO:0000256" key="7">
    <source>
        <dbReference type="ARBA" id="ARBA00022729"/>
    </source>
</evidence>
<reference evidence="19" key="2">
    <citation type="journal article" date="2023" name="Syst. Appl. Microbiol.">
        <title>Govania unica gen. nov., sp. nov., a rare biosphere bacterium that represents a novel family in the class Alphaproteobacteria.</title>
        <authorList>
            <person name="Vandamme P."/>
            <person name="Peeters C."/>
            <person name="Hettiarachchi A."/>
            <person name="Cnockaert M."/>
            <person name="Carlier A."/>
        </authorList>
    </citation>
    <scope>NUCLEOTIDE SEQUENCE</scope>
    <source>
        <strain evidence="19">LMG 31809</strain>
    </source>
</reference>
<dbReference type="CDD" id="cd04212">
    <property type="entry name" value="CuRO_UO_II"/>
    <property type="match status" value="1"/>
</dbReference>
<keyword evidence="10 14" id="KW-0560">Oxidoreductase</keyword>
<feature type="transmembrane region" description="Helical" evidence="16">
    <location>
        <begin position="77"/>
        <end position="96"/>
    </location>
</feature>
<keyword evidence="7" id="KW-0732">Signal</keyword>
<keyword evidence="13" id="KW-0449">Lipoprotein</keyword>
<reference evidence="19" key="1">
    <citation type="submission" date="2022-08" db="EMBL/GenBank/DDBJ databases">
        <authorList>
            <person name="Vandamme P."/>
            <person name="Hettiarachchi A."/>
            <person name="Peeters C."/>
            <person name="Cnockaert M."/>
            <person name="Carlier A."/>
        </authorList>
    </citation>
    <scope>NUCLEOTIDE SEQUENCE</scope>
    <source>
        <strain evidence="19">LMG 31809</strain>
    </source>
</reference>
<feature type="domain" description="Cytochrome oxidase subunit II transmembrane region profile" evidence="18">
    <location>
        <begin position="8"/>
        <end position="105"/>
    </location>
</feature>
<dbReference type="InterPro" id="IPR034227">
    <property type="entry name" value="CuRO_UO_II"/>
</dbReference>
<evidence type="ECO:0000313" key="20">
    <source>
        <dbReference type="Proteomes" id="UP001141619"/>
    </source>
</evidence>
<dbReference type="PANTHER" id="PTHR22888">
    <property type="entry name" value="CYTOCHROME C OXIDASE, SUBUNIT II"/>
    <property type="match status" value="1"/>
</dbReference>
<keyword evidence="5 14" id="KW-0679">Respiratory chain</keyword>
<accession>A0A9X3Z6R2</accession>
<comment type="similarity">
    <text evidence="2 14">Belongs to the cytochrome c oxidase subunit 2 family.</text>
</comment>
<evidence type="ECO:0000256" key="8">
    <source>
        <dbReference type="ARBA" id="ARBA00022982"/>
    </source>
</evidence>
<dbReference type="EMBL" id="JANWOI010000001">
    <property type="protein sequence ID" value="MDA5193278.1"/>
    <property type="molecule type" value="Genomic_DNA"/>
</dbReference>
<dbReference type="SUPFAM" id="SSF49503">
    <property type="entry name" value="Cupredoxins"/>
    <property type="match status" value="1"/>
</dbReference>
<evidence type="ECO:0000256" key="6">
    <source>
        <dbReference type="ARBA" id="ARBA00022692"/>
    </source>
</evidence>
<dbReference type="InterPro" id="IPR006333">
    <property type="entry name" value="Cyt_o_ubiquinol_oxidase_su2"/>
</dbReference>
<evidence type="ECO:0000256" key="4">
    <source>
        <dbReference type="ARBA" id="ARBA00022475"/>
    </source>
</evidence>
<keyword evidence="6 16" id="KW-0812">Transmembrane</keyword>
<evidence type="ECO:0000256" key="16">
    <source>
        <dbReference type="SAM" id="Phobius"/>
    </source>
</evidence>
<comment type="caution">
    <text evidence="19">The sequence shown here is derived from an EMBL/GenBank/DDBJ whole genome shotgun (WGS) entry which is preliminary data.</text>
</comment>
<protein>
    <recommendedName>
        <fullName evidence="14">Ubiquinol oxidase subunit 2</fullName>
    </recommendedName>
</protein>
<keyword evidence="11 14" id="KW-0472">Membrane</keyword>